<dbReference type="InterPro" id="IPR050356">
    <property type="entry name" value="SulA_CellDiv_inhibitor"/>
</dbReference>
<dbReference type="OrthoDB" id="625722at2"/>
<proteinExistence type="predicted"/>
<dbReference type="Proteomes" id="UP000269265">
    <property type="component" value="Unassembled WGS sequence"/>
</dbReference>
<evidence type="ECO:0000313" key="3">
    <source>
        <dbReference type="Proteomes" id="UP000269265"/>
    </source>
</evidence>
<dbReference type="PANTHER" id="PTHR35369:SF2">
    <property type="entry name" value="BLR3025 PROTEIN"/>
    <property type="match status" value="1"/>
</dbReference>
<dbReference type="EMBL" id="RSED01000007">
    <property type="protein sequence ID" value="RRS04445.1"/>
    <property type="molecule type" value="Genomic_DNA"/>
</dbReference>
<keyword evidence="3" id="KW-1185">Reference proteome</keyword>
<dbReference type="SUPFAM" id="SSF56672">
    <property type="entry name" value="DNA/RNA polymerases"/>
    <property type="match status" value="1"/>
</dbReference>
<dbReference type="PANTHER" id="PTHR35369">
    <property type="entry name" value="BLR3025 PROTEIN-RELATED"/>
    <property type="match status" value="1"/>
</dbReference>
<evidence type="ECO:0000313" key="2">
    <source>
        <dbReference type="EMBL" id="RRS04445.1"/>
    </source>
</evidence>
<dbReference type="CDD" id="cd03468">
    <property type="entry name" value="PolY_like"/>
    <property type="match status" value="1"/>
</dbReference>
<gene>
    <name evidence="2" type="ORF">EIP75_11215</name>
</gene>
<reference evidence="2 3" key="1">
    <citation type="submission" date="2018-12" db="EMBL/GenBank/DDBJ databases">
        <title>The whole draft genome of Aquabacterium sp. SJQ9.</title>
        <authorList>
            <person name="Sun L."/>
            <person name="Gao X."/>
            <person name="Chen W."/>
            <person name="Huang K."/>
        </authorList>
    </citation>
    <scope>NUCLEOTIDE SEQUENCE [LARGE SCALE GENOMIC DNA]</scope>
    <source>
        <strain evidence="2 3">SJQ9</strain>
    </source>
</reference>
<name>A0A426VC75_9BURK</name>
<comment type="caution">
    <text evidence="2">The sequence shown here is derived from an EMBL/GenBank/DDBJ whole genome shotgun (WGS) entry which is preliminary data.</text>
</comment>
<dbReference type="GO" id="GO:0006281">
    <property type="term" value="P:DNA repair"/>
    <property type="evidence" value="ECO:0007669"/>
    <property type="project" value="TreeGrafter"/>
</dbReference>
<dbReference type="AlphaFoldDB" id="A0A426VC75"/>
<protein>
    <submittedName>
        <fullName evidence="2">DNA polymerase Y family protein</fullName>
    </submittedName>
</protein>
<sequence>MLWCSLIPLAPEGSTPETQTWAQRLLGWWALRFSPRVVLLDEAVLVEVSGSLRLFGGAEALRQRLLDGAPAPGCQRLALAPTSLAALALLRHEAEGDIDEAPATMDALAERLSPLPVHTLSAALPHLETLSQLGCHTLGQLRRLPRGGLARRFGAPLLDALDQAHGLRPDTVPAWLTLPEVFDERLELPFRVDSTQAVLQAADHLLQRLQDWLTLRHAGVLAVVLRWRHDMASRQAGPGEELEVRTAQPVRQVDHLARLLAEHLALVKLKAPVGELSLHASEIERLPGQALSLLPDALPSGEALRHTLEKLSVRLGAERVLRPIALADHRPGHMQAWVPCTQPASTLGTGPSAPPPQAMPLPAWILESPQALTVRGHQPQHHGPLSLLAGPQRIEGGWWDQAHADGSQARDYFIANSPAAGLLWIYKERVPMAAEDSTTAHWYLHGVYG</sequence>
<keyword evidence="1" id="KW-0227">DNA damage</keyword>
<organism evidence="2 3">
    <name type="scientific">Aquabacterium soli</name>
    <dbReference type="NCBI Taxonomy" id="2493092"/>
    <lineage>
        <taxon>Bacteria</taxon>
        <taxon>Pseudomonadati</taxon>
        <taxon>Pseudomonadota</taxon>
        <taxon>Betaproteobacteria</taxon>
        <taxon>Burkholderiales</taxon>
        <taxon>Aquabacterium</taxon>
    </lineage>
</organism>
<dbReference type="RefSeq" id="WP_125243353.1">
    <property type="nucleotide sequence ID" value="NZ_RSED01000007.1"/>
</dbReference>
<evidence type="ECO:0000256" key="1">
    <source>
        <dbReference type="ARBA" id="ARBA00022763"/>
    </source>
</evidence>
<accession>A0A426VC75</accession>
<dbReference type="InterPro" id="IPR043502">
    <property type="entry name" value="DNA/RNA_pol_sf"/>
</dbReference>